<dbReference type="EMBL" id="BJWL01000016">
    <property type="protein sequence ID" value="GFZ03388.1"/>
    <property type="molecule type" value="Genomic_DNA"/>
</dbReference>
<feature type="compositionally biased region" description="Acidic residues" evidence="1">
    <location>
        <begin position="282"/>
        <end position="293"/>
    </location>
</feature>
<gene>
    <name evidence="2" type="ORF">Acr_16g0000120</name>
</gene>
<dbReference type="AlphaFoldDB" id="A0A7J0FZN7"/>
<dbReference type="Proteomes" id="UP000585474">
    <property type="component" value="Unassembled WGS sequence"/>
</dbReference>
<name>A0A7J0FZN7_9ERIC</name>
<proteinExistence type="predicted"/>
<organism evidence="2 3">
    <name type="scientific">Actinidia rufa</name>
    <dbReference type="NCBI Taxonomy" id="165716"/>
    <lineage>
        <taxon>Eukaryota</taxon>
        <taxon>Viridiplantae</taxon>
        <taxon>Streptophyta</taxon>
        <taxon>Embryophyta</taxon>
        <taxon>Tracheophyta</taxon>
        <taxon>Spermatophyta</taxon>
        <taxon>Magnoliopsida</taxon>
        <taxon>eudicotyledons</taxon>
        <taxon>Gunneridae</taxon>
        <taxon>Pentapetalae</taxon>
        <taxon>asterids</taxon>
        <taxon>Ericales</taxon>
        <taxon>Actinidiaceae</taxon>
        <taxon>Actinidia</taxon>
    </lineage>
</organism>
<protein>
    <submittedName>
        <fullName evidence="2">Uncharacterized protein</fullName>
    </submittedName>
</protein>
<accession>A0A7J0FZN7</accession>
<feature type="region of interest" description="Disordered" evidence="1">
    <location>
        <begin position="280"/>
        <end position="321"/>
    </location>
</feature>
<reference evidence="2 3" key="1">
    <citation type="submission" date="2019-07" db="EMBL/GenBank/DDBJ databases">
        <title>De Novo Assembly of kiwifruit Actinidia rufa.</title>
        <authorList>
            <person name="Sugita-Konishi S."/>
            <person name="Sato K."/>
            <person name="Mori E."/>
            <person name="Abe Y."/>
            <person name="Kisaki G."/>
            <person name="Hamano K."/>
            <person name="Suezawa K."/>
            <person name="Otani M."/>
            <person name="Fukuda T."/>
            <person name="Manabe T."/>
            <person name="Gomi K."/>
            <person name="Tabuchi M."/>
            <person name="Akimitsu K."/>
            <person name="Kataoka I."/>
        </authorList>
    </citation>
    <scope>NUCLEOTIDE SEQUENCE [LARGE SCALE GENOMIC DNA]</scope>
    <source>
        <strain evidence="3">cv. Fuchu</strain>
    </source>
</reference>
<comment type="caution">
    <text evidence="2">The sequence shown here is derived from an EMBL/GenBank/DDBJ whole genome shotgun (WGS) entry which is preliminary data.</text>
</comment>
<evidence type="ECO:0000256" key="1">
    <source>
        <dbReference type="SAM" id="MobiDB-lite"/>
    </source>
</evidence>
<keyword evidence="3" id="KW-1185">Reference proteome</keyword>
<sequence length="321" mass="35326">MSKILLLPSDIVSWLTTVAFALTTAFFLLERSWQPGQCPDIGQTLGGCQLSGGRRQPHPDLHLVNTSSQFQIPHQSTIKGSHGSVSAYLHASIYQLCPYCAPCSDAEEELALSASNLLHLREEFEDLSNNEEKVEEVDEIEYPFVKGGGVNSDSTTEMALKQKVTINDTAMEHDTCLALAQVVMLLNDMANLAAEEEKVDANLLVMQHVQGIEESPNYGGRVEEHNRCLAAEVKRREDSDKKDAKALLESATTPELEIPDFPEPYSPILLLVFNEEFANQPTEDEAKDDEEVGDFVTANKLKKEAGTSEPGDGNQDIPPKV</sequence>
<evidence type="ECO:0000313" key="2">
    <source>
        <dbReference type="EMBL" id="GFZ03388.1"/>
    </source>
</evidence>
<evidence type="ECO:0000313" key="3">
    <source>
        <dbReference type="Proteomes" id="UP000585474"/>
    </source>
</evidence>